<name>A0A839EX87_9GAMM</name>
<reference evidence="1 2" key="1">
    <citation type="submission" date="2020-07" db="EMBL/GenBank/DDBJ databases">
        <title>Genomic Encyclopedia of Type Strains, Phase IV (KMG-V): Genome sequencing to study the core and pangenomes of soil and plant-associated prokaryotes.</title>
        <authorList>
            <person name="Whitman W."/>
        </authorList>
    </citation>
    <scope>NUCLEOTIDE SEQUENCE [LARGE SCALE GENOMIC DNA]</scope>
    <source>
        <strain evidence="1 2">RH2WT43</strain>
    </source>
</reference>
<keyword evidence="2" id="KW-1185">Reference proteome</keyword>
<dbReference type="RefSeq" id="WP_220484524.1">
    <property type="nucleotide sequence ID" value="NZ_JACGXL010000006.1"/>
</dbReference>
<evidence type="ECO:0000313" key="2">
    <source>
        <dbReference type="Proteomes" id="UP000550401"/>
    </source>
</evidence>
<protein>
    <submittedName>
        <fullName evidence="1">Uncharacterized protein</fullName>
    </submittedName>
</protein>
<dbReference type="AlphaFoldDB" id="A0A839EX87"/>
<accession>A0A839EX87</accession>
<sequence length="288" mass="29449">MQADLGVASSLRSAVHAIGLRALGALAIGIAVVDAHAAPVVRQGSGASPAALQALVDTFRADLGGNNNGVGGSFADGRREINWDGVPNASATPNFLTPDFFNTTSPRGVVFHTLLEDGGSAFNDFTVSASTASGVPVRFGNINPAYASTFITFSAERLFTPRAGHAMLVKFYQPGTTTPAVVKGFGAVFADVDSANASVISYYATDGSQLVAASAPVLNGGLSFVGVSFNAGEMIDHVVIRSGTHALSASNNDGVSGVDVVALDDFIYGEPRPASGCLFEDGFDCQVP</sequence>
<evidence type="ECO:0000313" key="1">
    <source>
        <dbReference type="EMBL" id="MBA8889287.1"/>
    </source>
</evidence>
<organism evidence="1 2">
    <name type="scientific">Dokdonella fugitiva</name>
    <dbReference type="NCBI Taxonomy" id="328517"/>
    <lineage>
        <taxon>Bacteria</taxon>
        <taxon>Pseudomonadati</taxon>
        <taxon>Pseudomonadota</taxon>
        <taxon>Gammaproteobacteria</taxon>
        <taxon>Lysobacterales</taxon>
        <taxon>Rhodanobacteraceae</taxon>
        <taxon>Dokdonella</taxon>
    </lineage>
</organism>
<dbReference type="EMBL" id="JACGXL010000006">
    <property type="protein sequence ID" value="MBA8889287.1"/>
    <property type="molecule type" value="Genomic_DNA"/>
</dbReference>
<dbReference type="Proteomes" id="UP000550401">
    <property type="component" value="Unassembled WGS sequence"/>
</dbReference>
<proteinExistence type="predicted"/>
<gene>
    <name evidence="1" type="ORF">FHW12_003530</name>
</gene>
<comment type="caution">
    <text evidence="1">The sequence shown here is derived from an EMBL/GenBank/DDBJ whole genome shotgun (WGS) entry which is preliminary data.</text>
</comment>